<keyword evidence="7" id="KW-0547">Nucleotide-binding</keyword>
<keyword evidence="4" id="KW-0963">Cytoplasm</keyword>
<evidence type="ECO:0000256" key="9">
    <source>
        <dbReference type="ARBA" id="ARBA00022842"/>
    </source>
</evidence>
<dbReference type="RefSeq" id="WP_096429180.1">
    <property type="nucleotide sequence ID" value="NZ_AP018042.1"/>
</dbReference>
<gene>
    <name evidence="11" type="ORF">ALGA_1961</name>
</gene>
<keyword evidence="11" id="KW-0808">Transferase</keyword>
<dbReference type="GO" id="GO:0005524">
    <property type="term" value="F:ATP binding"/>
    <property type="evidence" value="ECO:0007669"/>
    <property type="project" value="UniProtKB-KW"/>
</dbReference>
<keyword evidence="12" id="KW-1185">Reference proteome</keyword>
<dbReference type="GO" id="GO:0002949">
    <property type="term" value="P:tRNA threonylcarbamoyladenosine modification"/>
    <property type="evidence" value="ECO:0007669"/>
    <property type="project" value="InterPro"/>
</dbReference>
<sequence length="138" mass="15772">MSVLKINSLKEINAVAKEFLSLVGSKRVFALYGAMGVGKTTFVKAICDEMGVEDTINSPTFSIVNEYHTSKEDIIYHFDFYRIEDVKEAYDFGYEDYFYSNAMCFIEWPEKIESILPNDAVAVLFEEESDGSRTITIR</sequence>
<name>A0A1Y1CJ48_9BACT</name>
<dbReference type="Gene3D" id="3.40.50.300">
    <property type="entry name" value="P-loop containing nucleotide triphosphate hydrolases"/>
    <property type="match status" value="1"/>
</dbReference>
<dbReference type="GO" id="GO:0005737">
    <property type="term" value="C:cytoplasm"/>
    <property type="evidence" value="ECO:0007669"/>
    <property type="project" value="UniProtKB-SubCell"/>
</dbReference>
<keyword evidence="9" id="KW-0460">Magnesium</keyword>
<organism evidence="11 12">
    <name type="scientific">Labilibaculum antarcticum</name>
    <dbReference type="NCBI Taxonomy" id="1717717"/>
    <lineage>
        <taxon>Bacteria</taxon>
        <taxon>Pseudomonadati</taxon>
        <taxon>Bacteroidota</taxon>
        <taxon>Bacteroidia</taxon>
        <taxon>Marinilabiliales</taxon>
        <taxon>Marinifilaceae</taxon>
        <taxon>Labilibaculum</taxon>
    </lineage>
</organism>
<comment type="subcellular location">
    <subcellularLocation>
        <location evidence="1">Cytoplasm</location>
    </subcellularLocation>
</comment>
<evidence type="ECO:0000256" key="4">
    <source>
        <dbReference type="ARBA" id="ARBA00022490"/>
    </source>
</evidence>
<dbReference type="Pfam" id="PF02367">
    <property type="entry name" value="TsaE"/>
    <property type="match status" value="1"/>
</dbReference>
<evidence type="ECO:0000256" key="2">
    <source>
        <dbReference type="ARBA" id="ARBA00007599"/>
    </source>
</evidence>
<protein>
    <recommendedName>
        <fullName evidence="3">tRNA threonylcarbamoyladenosine biosynthesis protein TsaE</fullName>
    </recommendedName>
    <alternativeName>
        <fullName evidence="10">t(6)A37 threonylcarbamoyladenosine biosynthesis protein TsaE</fullName>
    </alternativeName>
</protein>
<evidence type="ECO:0000256" key="7">
    <source>
        <dbReference type="ARBA" id="ARBA00022741"/>
    </source>
</evidence>
<evidence type="ECO:0000313" key="11">
    <source>
        <dbReference type="EMBL" id="BAX80320.1"/>
    </source>
</evidence>
<dbReference type="SUPFAM" id="SSF52540">
    <property type="entry name" value="P-loop containing nucleoside triphosphate hydrolases"/>
    <property type="match status" value="1"/>
</dbReference>
<evidence type="ECO:0000256" key="3">
    <source>
        <dbReference type="ARBA" id="ARBA00019010"/>
    </source>
</evidence>
<comment type="similarity">
    <text evidence="2">Belongs to the TsaE family.</text>
</comment>
<dbReference type="EMBL" id="AP018042">
    <property type="protein sequence ID" value="BAX80320.1"/>
    <property type="molecule type" value="Genomic_DNA"/>
</dbReference>
<dbReference type="KEGG" id="mbas:ALGA_1961"/>
<evidence type="ECO:0000256" key="8">
    <source>
        <dbReference type="ARBA" id="ARBA00022840"/>
    </source>
</evidence>
<dbReference type="AlphaFoldDB" id="A0A1Y1CJ48"/>
<evidence type="ECO:0000256" key="6">
    <source>
        <dbReference type="ARBA" id="ARBA00022723"/>
    </source>
</evidence>
<dbReference type="NCBIfam" id="TIGR00150">
    <property type="entry name" value="T6A_YjeE"/>
    <property type="match status" value="1"/>
</dbReference>
<dbReference type="InterPro" id="IPR003442">
    <property type="entry name" value="T6A_TsaE"/>
</dbReference>
<reference evidence="12" key="2">
    <citation type="journal article" date="2020" name="Antonie Van Leeuwenhoek">
        <title>Labilibaculum antarcticum sp. nov., a novel facultative anaerobic, psychrotorelant bacterium isolated from marine sediment of Antarctica.</title>
        <authorList>
            <person name="Watanabe M."/>
            <person name="Kojima H."/>
            <person name="Fukui M."/>
        </authorList>
    </citation>
    <scope>NUCLEOTIDE SEQUENCE [LARGE SCALE GENOMIC DNA]</scope>
    <source>
        <strain evidence="12">SPP2</strain>
    </source>
</reference>
<reference evidence="11 12" key="1">
    <citation type="journal article" date="2018" name="Mar. Genomics">
        <title>Complete genome sequence of Marinifilaceae bacterium strain SPP2, isolated from the Antarctic marine sediment.</title>
        <authorList>
            <person name="Watanabe M."/>
            <person name="Kojima H."/>
            <person name="Fukui M."/>
        </authorList>
    </citation>
    <scope>NUCLEOTIDE SEQUENCE [LARGE SCALE GENOMIC DNA]</scope>
    <source>
        <strain evidence="11 12">SPP2</strain>
    </source>
</reference>
<evidence type="ECO:0000256" key="10">
    <source>
        <dbReference type="ARBA" id="ARBA00032441"/>
    </source>
</evidence>
<dbReference type="PANTHER" id="PTHR33540:SF2">
    <property type="entry name" value="TRNA THREONYLCARBAMOYLADENOSINE BIOSYNTHESIS PROTEIN TSAE"/>
    <property type="match status" value="1"/>
</dbReference>
<proteinExistence type="inferred from homology"/>
<dbReference type="Proteomes" id="UP000218267">
    <property type="component" value="Chromosome"/>
</dbReference>
<accession>A0A1Y1CJ48</accession>
<dbReference type="GO" id="GO:0016740">
    <property type="term" value="F:transferase activity"/>
    <property type="evidence" value="ECO:0007669"/>
    <property type="project" value="UniProtKB-KW"/>
</dbReference>
<evidence type="ECO:0000313" key="12">
    <source>
        <dbReference type="Proteomes" id="UP000218267"/>
    </source>
</evidence>
<dbReference type="InterPro" id="IPR027417">
    <property type="entry name" value="P-loop_NTPase"/>
</dbReference>
<evidence type="ECO:0000256" key="1">
    <source>
        <dbReference type="ARBA" id="ARBA00004496"/>
    </source>
</evidence>
<dbReference type="PANTHER" id="PTHR33540">
    <property type="entry name" value="TRNA THREONYLCARBAMOYLADENOSINE BIOSYNTHESIS PROTEIN TSAE"/>
    <property type="match status" value="1"/>
</dbReference>
<dbReference type="OrthoDB" id="9815896at2"/>
<keyword evidence="5" id="KW-0819">tRNA processing</keyword>
<keyword evidence="6" id="KW-0479">Metal-binding</keyword>
<keyword evidence="8" id="KW-0067">ATP-binding</keyword>
<dbReference type="GO" id="GO:0046872">
    <property type="term" value="F:metal ion binding"/>
    <property type="evidence" value="ECO:0007669"/>
    <property type="project" value="UniProtKB-KW"/>
</dbReference>
<evidence type="ECO:0000256" key="5">
    <source>
        <dbReference type="ARBA" id="ARBA00022694"/>
    </source>
</evidence>